<dbReference type="Pfam" id="PF16344">
    <property type="entry name" value="FecR_C"/>
    <property type="match status" value="1"/>
</dbReference>
<dbReference type="GO" id="GO:0016989">
    <property type="term" value="F:sigma factor antagonist activity"/>
    <property type="evidence" value="ECO:0007669"/>
    <property type="project" value="TreeGrafter"/>
</dbReference>
<keyword evidence="1" id="KW-0812">Transmembrane</keyword>
<dbReference type="OrthoDB" id="837389at2"/>
<keyword evidence="1" id="KW-1133">Transmembrane helix</keyword>
<dbReference type="PANTHER" id="PTHR30273:SF2">
    <property type="entry name" value="PROTEIN FECR"/>
    <property type="match status" value="1"/>
</dbReference>
<dbReference type="AlphaFoldDB" id="A0A1M7P2M0"/>
<dbReference type="PANTHER" id="PTHR30273">
    <property type="entry name" value="PERIPLASMIC SIGNAL SENSOR AND SIGMA FACTOR ACTIVATOR FECR-RELATED"/>
    <property type="match status" value="1"/>
</dbReference>
<protein>
    <submittedName>
        <fullName evidence="4">FecR family protein</fullName>
    </submittedName>
</protein>
<gene>
    <name evidence="4" type="ORF">SAMN04488057_106241</name>
</gene>
<feature type="transmembrane region" description="Helical" evidence="1">
    <location>
        <begin position="72"/>
        <end position="93"/>
    </location>
</feature>
<dbReference type="InterPro" id="IPR006860">
    <property type="entry name" value="FecR"/>
</dbReference>
<keyword evidence="5" id="KW-1185">Reference proteome</keyword>
<dbReference type="Proteomes" id="UP000184513">
    <property type="component" value="Unassembled WGS sequence"/>
</dbReference>
<organism evidence="4 5">
    <name type="scientific">Cyclobacterium lianum</name>
    <dbReference type="NCBI Taxonomy" id="388280"/>
    <lineage>
        <taxon>Bacteria</taxon>
        <taxon>Pseudomonadati</taxon>
        <taxon>Bacteroidota</taxon>
        <taxon>Cytophagia</taxon>
        <taxon>Cytophagales</taxon>
        <taxon>Cyclobacteriaceae</taxon>
        <taxon>Cyclobacterium</taxon>
    </lineage>
</organism>
<evidence type="ECO:0000313" key="4">
    <source>
        <dbReference type="EMBL" id="SHN10255.1"/>
    </source>
</evidence>
<evidence type="ECO:0000313" key="5">
    <source>
        <dbReference type="Proteomes" id="UP000184513"/>
    </source>
</evidence>
<feature type="domain" description="FecR protein" evidence="2">
    <location>
        <begin position="107"/>
        <end position="197"/>
    </location>
</feature>
<accession>A0A1M7P2M0</accession>
<keyword evidence="1" id="KW-0472">Membrane</keyword>
<dbReference type="RefSeq" id="WP_073094872.1">
    <property type="nucleotide sequence ID" value="NZ_FRCY01000006.1"/>
</dbReference>
<reference evidence="4 5" key="1">
    <citation type="submission" date="2016-11" db="EMBL/GenBank/DDBJ databases">
        <authorList>
            <person name="Jaros S."/>
            <person name="Januszkiewicz K."/>
            <person name="Wedrychowicz H."/>
        </authorList>
    </citation>
    <scope>NUCLEOTIDE SEQUENCE [LARGE SCALE GENOMIC DNA]</scope>
    <source>
        <strain evidence="4 5">CGMCC 1.6102</strain>
    </source>
</reference>
<feature type="domain" description="Protein FecR C-terminal" evidence="3">
    <location>
        <begin position="240"/>
        <end position="309"/>
    </location>
</feature>
<dbReference type="InterPro" id="IPR032508">
    <property type="entry name" value="FecR_C"/>
</dbReference>
<dbReference type="PIRSF" id="PIRSF018266">
    <property type="entry name" value="FecR"/>
    <property type="match status" value="1"/>
</dbReference>
<dbReference type="Gene3D" id="2.60.120.1440">
    <property type="match status" value="1"/>
</dbReference>
<proteinExistence type="predicted"/>
<evidence type="ECO:0000259" key="2">
    <source>
        <dbReference type="Pfam" id="PF04773"/>
    </source>
</evidence>
<name>A0A1M7P2M0_9BACT</name>
<dbReference type="InterPro" id="IPR012373">
    <property type="entry name" value="Ferrdict_sens_TM"/>
</dbReference>
<sequence>MKSNKTKRNLISWLKGKPASDRALFIRKLFDHLAGYGAAPDVKQLRNSKRRVWKVLERHTSKQHSRRAWLRAIGRYAAVLLLAGFVGFCYWQLGLSGTEYPEMQVKQTQEGQRSAITLSDGSVVRLNQNSRFEFPESFSGDYRQVKLDGEAFFDIKANPEKPFVVQTGDAEVQVLGTSFNVNTDQATEVTVASGKVRVADKHSLDQEVLQPGQQAVLTGSDIAISEVNPDHFIGWHTRNLSFEEESVQRVFEILERAYGVSIQLRFSDQDPDCLITGSYQGERIEAILLGMKYLLEFDYETDKNAKTIYINNMKCK</sequence>
<dbReference type="EMBL" id="FRCY01000006">
    <property type="protein sequence ID" value="SHN10255.1"/>
    <property type="molecule type" value="Genomic_DNA"/>
</dbReference>
<dbReference type="STRING" id="388280.SAMN04488057_106241"/>
<evidence type="ECO:0000256" key="1">
    <source>
        <dbReference type="SAM" id="Phobius"/>
    </source>
</evidence>
<dbReference type="Pfam" id="PF04773">
    <property type="entry name" value="FecR"/>
    <property type="match status" value="1"/>
</dbReference>
<dbReference type="Gene3D" id="3.55.50.30">
    <property type="match status" value="1"/>
</dbReference>
<evidence type="ECO:0000259" key="3">
    <source>
        <dbReference type="Pfam" id="PF16344"/>
    </source>
</evidence>